<dbReference type="Proteomes" id="UP000095039">
    <property type="component" value="Unassembled WGS sequence"/>
</dbReference>
<organism evidence="1 2">
    <name type="scientific">Enterovibrio norvegicus FF-454</name>
    <dbReference type="NCBI Taxonomy" id="1185651"/>
    <lineage>
        <taxon>Bacteria</taxon>
        <taxon>Pseudomonadati</taxon>
        <taxon>Pseudomonadota</taxon>
        <taxon>Gammaproteobacteria</taxon>
        <taxon>Vibrionales</taxon>
        <taxon>Vibrionaceae</taxon>
        <taxon>Enterovibrio</taxon>
    </lineage>
</organism>
<accession>A0A1E5C3S5</accession>
<name>A0A1E5C3S5_9GAMM</name>
<evidence type="ECO:0000313" key="1">
    <source>
        <dbReference type="EMBL" id="OEE60105.1"/>
    </source>
</evidence>
<dbReference type="EMBL" id="AJWN02000070">
    <property type="protein sequence ID" value="OEE60105.1"/>
    <property type="molecule type" value="Genomic_DNA"/>
</dbReference>
<protein>
    <submittedName>
        <fullName evidence="1">Uncharacterized protein</fullName>
    </submittedName>
</protein>
<comment type="caution">
    <text evidence="1">The sequence shown here is derived from an EMBL/GenBank/DDBJ whole genome shotgun (WGS) entry which is preliminary data.</text>
</comment>
<keyword evidence="2" id="KW-1185">Reference proteome</keyword>
<gene>
    <name evidence="1" type="ORF">A1OK_12390</name>
</gene>
<sequence length="182" mass="20271">MLLLVGCSGISSDWMAVNGTLVTQQDVEAVERQCDVSPAQASTGGAGIDYCMLSYGLIRQDAMYDAAPSFVKAAEIRINRDVPVMVDNGTRLDSVSQEGEGRLLRLDHTIVDDVVEDIDIQYFRQVVPPLVVKNTCRARQAVMLFENDVVFRYRYFDMVGEFITEFDVKLSDCVAEVPSLME</sequence>
<evidence type="ECO:0000313" key="2">
    <source>
        <dbReference type="Proteomes" id="UP000095039"/>
    </source>
</evidence>
<dbReference type="AlphaFoldDB" id="A0A1E5C3S5"/>
<proteinExistence type="predicted"/>
<reference evidence="1 2" key="1">
    <citation type="journal article" date="2012" name="Science">
        <title>Ecological populations of bacteria act as socially cohesive units of antibiotic production and resistance.</title>
        <authorList>
            <person name="Cordero O.X."/>
            <person name="Wildschutte H."/>
            <person name="Kirkup B."/>
            <person name="Proehl S."/>
            <person name="Ngo L."/>
            <person name="Hussain F."/>
            <person name="Le Roux F."/>
            <person name="Mincer T."/>
            <person name="Polz M.F."/>
        </authorList>
    </citation>
    <scope>NUCLEOTIDE SEQUENCE [LARGE SCALE GENOMIC DNA]</scope>
    <source>
        <strain evidence="1 2">FF-454</strain>
    </source>
</reference>